<organism evidence="1 2">
    <name type="scientific">Brachionus plicatilis</name>
    <name type="common">Marine rotifer</name>
    <name type="synonym">Brachionus muelleri</name>
    <dbReference type="NCBI Taxonomy" id="10195"/>
    <lineage>
        <taxon>Eukaryota</taxon>
        <taxon>Metazoa</taxon>
        <taxon>Spiralia</taxon>
        <taxon>Gnathifera</taxon>
        <taxon>Rotifera</taxon>
        <taxon>Eurotatoria</taxon>
        <taxon>Monogononta</taxon>
        <taxon>Pseudotrocha</taxon>
        <taxon>Ploima</taxon>
        <taxon>Brachionidae</taxon>
        <taxon>Brachionus</taxon>
    </lineage>
</organism>
<evidence type="ECO:0000313" key="2">
    <source>
        <dbReference type="Proteomes" id="UP000276133"/>
    </source>
</evidence>
<comment type="caution">
    <text evidence="1">The sequence shown here is derived from an EMBL/GenBank/DDBJ whole genome shotgun (WGS) entry which is preliminary data.</text>
</comment>
<evidence type="ECO:0000313" key="1">
    <source>
        <dbReference type="EMBL" id="RNA21613.1"/>
    </source>
</evidence>
<name>A0A3M7RDH0_BRAPC</name>
<dbReference type="OrthoDB" id="10012661at2759"/>
<accession>A0A3M7RDH0</accession>
<proteinExistence type="predicted"/>
<reference evidence="1 2" key="1">
    <citation type="journal article" date="2018" name="Sci. Rep.">
        <title>Genomic signatures of local adaptation to the degree of environmental predictability in rotifers.</title>
        <authorList>
            <person name="Franch-Gras L."/>
            <person name="Hahn C."/>
            <person name="Garcia-Roger E.M."/>
            <person name="Carmona M.J."/>
            <person name="Serra M."/>
            <person name="Gomez A."/>
        </authorList>
    </citation>
    <scope>NUCLEOTIDE SEQUENCE [LARGE SCALE GENOMIC DNA]</scope>
    <source>
        <strain evidence="1">HYR1</strain>
    </source>
</reference>
<protein>
    <submittedName>
        <fullName evidence="1">Uncharacterized protein</fullName>
    </submittedName>
</protein>
<keyword evidence="2" id="KW-1185">Reference proteome</keyword>
<gene>
    <name evidence="1" type="ORF">BpHYR1_030076</name>
</gene>
<dbReference type="EMBL" id="REGN01003635">
    <property type="protein sequence ID" value="RNA21613.1"/>
    <property type="molecule type" value="Genomic_DNA"/>
</dbReference>
<dbReference type="Proteomes" id="UP000276133">
    <property type="component" value="Unassembled WGS sequence"/>
</dbReference>
<sequence length="226" mass="26738">MASATQNNMTIKEKLKKNIFNLSNVPCIFVIDYDKVLVNKDAPYPNELQSLEKLVDLETALVEAKKLIAQNRDAQLKIGKISVHHFESRNEFDAIYLRTINKEEYSKQIEKISINKALALLDVDVSCNMEYYLNNQKELENDLNRKVNESEFNVPKLEQELFYNLMCKWFGSESESFDHISQMENKSDKSYQKECTLNDFRVHFSTNYYYATAQRENYYFIFEYVF</sequence>
<dbReference type="AlphaFoldDB" id="A0A3M7RDH0"/>